<dbReference type="PIRSF" id="PIRSF020680">
    <property type="entry name" value="PhnH"/>
    <property type="match status" value="1"/>
</dbReference>
<dbReference type="InterPro" id="IPR008772">
    <property type="entry name" value="Phosphonate_metab_PhnH"/>
</dbReference>
<keyword evidence="2" id="KW-1185">Reference proteome</keyword>
<dbReference type="AlphaFoldDB" id="A0A432V8L6"/>
<evidence type="ECO:0000313" key="1">
    <source>
        <dbReference type="EMBL" id="RUM98413.1"/>
    </source>
</evidence>
<name>A0A432V8L6_9HYPH</name>
<dbReference type="OrthoDB" id="9814509at2"/>
<dbReference type="RefSeq" id="WP_128626266.1">
    <property type="nucleotide sequence ID" value="NZ_RKST01000006.1"/>
</dbReference>
<dbReference type="Proteomes" id="UP000281647">
    <property type="component" value="Unassembled WGS sequence"/>
</dbReference>
<evidence type="ECO:0000313" key="2">
    <source>
        <dbReference type="Proteomes" id="UP000281647"/>
    </source>
</evidence>
<dbReference type="GO" id="GO:0016829">
    <property type="term" value="F:lyase activity"/>
    <property type="evidence" value="ECO:0007669"/>
    <property type="project" value="UniProtKB-KW"/>
</dbReference>
<organism evidence="1 2">
    <name type="scientific">Borborobacter arsenicus</name>
    <dbReference type="NCBI Taxonomy" id="1851146"/>
    <lineage>
        <taxon>Bacteria</taxon>
        <taxon>Pseudomonadati</taxon>
        <taxon>Pseudomonadota</taxon>
        <taxon>Alphaproteobacteria</taxon>
        <taxon>Hyphomicrobiales</taxon>
        <taxon>Phyllobacteriaceae</taxon>
        <taxon>Borborobacter</taxon>
    </lineage>
</organism>
<comment type="caution">
    <text evidence="1">The sequence shown here is derived from an EMBL/GenBank/DDBJ whole genome shotgun (WGS) entry which is preliminary data.</text>
</comment>
<proteinExistence type="predicted"/>
<accession>A0A432V8L6</accession>
<reference evidence="1 2" key="1">
    <citation type="submission" date="2018-11" db="EMBL/GenBank/DDBJ databases">
        <title>Pseudaminobacter arsenicus sp. nov., an arsenic-resistant bacterium isolated from arsenic-rich aquifers.</title>
        <authorList>
            <person name="Mu Y."/>
        </authorList>
    </citation>
    <scope>NUCLEOTIDE SEQUENCE [LARGE SCALE GENOMIC DNA]</scope>
    <source>
        <strain evidence="1 2">CB3</strain>
    </source>
</reference>
<dbReference type="SUPFAM" id="SSF159709">
    <property type="entry name" value="PhnH-like"/>
    <property type="match status" value="1"/>
</dbReference>
<dbReference type="InterPro" id="IPR038058">
    <property type="entry name" value="PhnH-like_sp"/>
</dbReference>
<dbReference type="EMBL" id="RKST01000006">
    <property type="protein sequence ID" value="RUM98413.1"/>
    <property type="molecule type" value="Genomic_DNA"/>
</dbReference>
<dbReference type="Gene3D" id="3.40.50.11310">
    <property type="entry name" value="Bacterial phosphonate metabolism protein PhnH"/>
    <property type="match status" value="1"/>
</dbReference>
<dbReference type="GO" id="GO:0019634">
    <property type="term" value="P:organic phosphonate metabolic process"/>
    <property type="evidence" value="ECO:0007669"/>
    <property type="project" value="InterPro"/>
</dbReference>
<gene>
    <name evidence="1" type="primary">phnH</name>
    <name evidence="1" type="ORF">EET67_07185</name>
</gene>
<sequence length="205" mass="21839">MRNESTALDGGFSAPVQDAQAVFRAVMDAMARPATIVEIRPPVTPPAPLPPIIGAIASTLLDADTPIWLDPTLGQSPEVGEWLVFHTGASFTDQPGEASFALIGDGSAFPDLDTFAQGTQEYPDRSATLVIAIEAFDGGTPLCLRGPGILDRATIAPRGLPKDFAEQWEENTQRFPRGVDLVLATGDSLVCLPRTARLIAREMEV</sequence>
<dbReference type="NCBIfam" id="TIGR03292">
    <property type="entry name" value="PhnH_redo"/>
    <property type="match status" value="1"/>
</dbReference>
<dbReference type="Pfam" id="PF05845">
    <property type="entry name" value="PhnH"/>
    <property type="match status" value="1"/>
</dbReference>
<protein>
    <submittedName>
        <fullName evidence="1">Phosphonate C-P lyase system protein PhnH</fullName>
    </submittedName>
</protein>
<keyword evidence="1" id="KW-0456">Lyase</keyword>